<accession>A0A1B1P7L9</accession>
<gene>
    <name evidence="1" type="ORF">BMBtpLA3_53</name>
</gene>
<proteinExistence type="predicted"/>
<name>A0A1B1P7L9_9CAUD</name>
<evidence type="ECO:0000313" key="1">
    <source>
        <dbReference type="EMBL" id="ANT40088.1"/>
    </source>
</evidence>
<dbReference type="Proteomes" id="UP000226338">
    <property type="component" value="Segment"/>
</dbReference>
<organism evidence="1 2">
    <name type="scientific">Bacillus phage BMBtpLA3</name>
    <dbReference type="NCBI Taxonomy" id="1868824"/>
    <lineage>
        <taxon>Viruses</taxon>
        <taxon>Duplodnaviria</taxon>
        <taxon>Heunggongvirae</taxon>
        <taxon>Uroviricota</taxon>
        <taxon>Caudoviricetes</taxon>
        <taxon>Lwoffvirus</taxon>
        <taxon>Lwoffvirus TP21</taxon>
    </lineage>
</organism>
<protein>
    <submittedName>
        <fullName evidence="1">Uncharacterized protein</fullName>
    </submittedName>
</protein>
<reference evidence="1 2" key="1">
    <citation type="submission" date="2016-05" db="EMBL/GenBank/DDBJ databases">
        <title>Undiscovered low abundance phages are ubiquitous in bacterial genomes.</title>
        <authorList>
            <person name="Dong Z."/>
            <person name="Liu H."/>
            <person name="Zheng J."/>
            <person name="Peng D."/>
        </authorList>
    </citation>
    <scope>NUCLEOTIDE SEQUENCE [LARGE SCALE GENOMIC DNA]</scope>
</reference>
<sequence>MESVQFELLNGNKYTMKEPNAMQRMVIAGLAGKHQLLGDVPASDVDNFFKSARKQAEGKKLTDKENSSMFNFAMLLNNKILMMMGEDAEAMFNLMAGMSDLPKGEMKELCGSDFDIVFNAFKRVGGISAFMKSVTNLSM</sequence>
<dbReference type="EMBL" id="KX190834">
    <property type="protein sequence ID" value="ANT40088.1"/>
    <property type="molecule type" value="Genomic_DNA"/>
</dbReference>
<evidence type="ECO:0000313" key="2">
    <source>
        <dbReference type="Proteomes" id="UP000226338"/>
    </source>
</evidence>